<keyword evidence="2" id="KW-1185">Reference proteome</keyword>
<dbReference type="Proteomes" id="UP000298787">
    <property type="component" value="Chromosome 21"/>
</dbReference>
<protein>
    <submittedName>
        <fullName evidence="1">Uncharacterized protein</fullName>
    </submittedName>
</protein>
<accession>A0A4U5VM44</accession>
<reference evidence="1 2" key="1">
    <citation type="submission" date="2019-01" db="EMBL/GenBank/DDBJ databases">
        <title>Genome Assembly of Collichthys lucidus.</title>
        <authorList>
            <person name="Cai M."/>
            <person name="Xiao S."/>
        </authorList>
    </citation>
    <scope>NUCLEOTIDE SEQUENCE [LARGE SCALE GENOMIC DNA]</scope>
    <source>
        <strain evidence="1">JT15FE1705JMU</strain>
        <tissue evidence="1">Muscle</tissue>
    </source>
</reference>
<dbReference type="EMBL" id="CM014098">
    <property type="protein sequence ID" value="TKS89446.1"/>
    <property type="molecule type" value="Genomic_DNA"/>
</dbReference>
<name>A0A4U5VM44_COLLU</name>
<sequence>MQKGNCALNEPRWRLHISSLLKATRLCPQNGGARRKFWRLRLTESCCGPNNNNNNNNNVVDAIQPT</sequence>
<dbReference type="AlphaFoldDB" id="A0A4U5VM44"/>
<proteinExistence type="predicted"/>
<evidence type="ECO:0000313" key="1">
    <source>
        <dbReference type="EMBL" id="TKS89446.1"/>
    </source>
</evidence>
<organism evidence="1 2">
    <name type="scientific">Collichthys lucidus</name>
    <name type="common">Big head croaker</name>
    <name type="synonym">Sciaena lucida</name>
    <dbReference type="NCBI Taxonomy" id="240159"/>
    <lineage>
        <taxon>Eukaryota</taxon>
        <taxon>Metazoa</taxon>
        <taxon>Chordata</taxon>
        <taxon>Craniata</taxon>
        <taxon>Vertebrata</taxon>
        <taxon>Euteleostomi</taxon>
        <taxon>Actinopterygii</taxon>
        <taxon>Neopterygii</taxon>
        <taxon>Teleostei</taxon>
        <taxon>Neoteleostei</taxon>
        <taxon>Acanthomorphata</taxon>
        <taxon>Eupercaria</taxon>
        <taxon>Sciaenidae</taxon>
        <taxon>Collichthys</taxon>
    </lineage>
</organism>
<evidence type="ECO:0000313" key="2">
    <source>
        <dbReference type="Proteomes" id="UP000298787"/>
    </source>
</evidence>
<gene>
    <name evidence="1" type="ORF">D9C73_023571</name>
</gene>